<gene>
    <name evidence="2" type="ORF">K469DRAFT_709904</name>
</gene>
<evidence type="ECO:0000256" key="1">
    <source>
        <dbReference type="SAM" id="Phobius"/>
    </source>
</evidence>
<dbReference type="AlphaFoldDB" id="A0A6A6E0M7"/>
<feature type="transmembrane region" description="Helical" evidence="1">
    <location>
        <begin position="29"/>
        <end position="52"/>
    </location>
</feature>
<dbReference type="Proteomes" id="UP000800200">
    <property type="component" value="Unassembled WGS sequence"/>
</dbReference>
<keyword evidence="1" id="KW-0472">Membrane</keyword>
<sequence length="65" mass="7089">MTPTNWVESVIRISSLGGKPGNNWTVGTFWQLVASIVILCFTGFGWEGLGVWKKTVTPVHKPDGS</sequence>
<organism evidence="2 3">
    <name type="scientific">Zopfia rhizophila CBS 207.26</name>
    <dbReference type="NCBI Taxonomy" id="1314779"/>
    <lineage>
        <taxon>Eukaryota</taxon>
        <taxon>Fungi</taxon>
        <taxon>Dikarya</taxon>
        <taxon>Ascomycota</taxon>
        <taxon>Pezizomycotina</taxon>
        <taxon>Dothideomycetes</taxon>
        <taxon>Dothideomycetes incertae sedis</taxon>
        <taxon>Zopfiaceae</taxon>
        <taxon>Zopfia</taxon>
    </lineage>
</organism>
<dbReference type="EMBL" id="ML994639">
    <property type="protein sequence ID" value="KAF2184028.1"/>
    <property type="molecule type" value="Genomic_DNA"/>
</dbReference>
<evidence type="ECO:0000313" key="3">
    <source>
        <dbReference type="Proteomes" id="UP000800200"/>
    </source>
</evidence>
<accession>A0A6A6E0M7</accession>
<evidence type="ECO:0000313" key="2">
    <source>
        <dbReference type="EMBL" id="KAF2184028.1"/>
    </source>
</evidence>
<keyword evidence="3" id="KW-1185">Reference proteome</keyword>
<keyword evidence="1" id="KW-1133">Transmembrane helix</keyword>
<reference evidence="2" key="1">
    <citation type="journal article" date="2020" name="Stud. Mycol.">
        <title>101 Dothideomycetes genomes: a test case for predicting lifestyles and emergence of pathogens.</title>
        <authorList>
            <person name="Haridas S."/>
            <person name="Albert R."/>
            <person name="Binder M."/>
            <person name="Bloem J."/>
            <person name="Labutti K."/>
            <person name="Salamov A."/>
            <person name="Andreopoulos B."/>
            <person name="Baker S."/>
            <person name="Barry K."/>
            <person name="Bills G."/>
            <person name="Bluhm B."/>
            <person name="Cannon C."/>
            <person name="Castanera R."/>
            <person name="Culley D."/>
            <person name="Daum C."/>
            <person name="Ezra D."/>
            <person name="Gonzalez J."/>
            <person name="Henrissat B."/>
            <person name="Kuo A."/>
            <person name="Liang C."/>
            <person name="Lipzen A."/>
            <person name="Lutzoni F."/>
            <person name="Magnuson J."/>
            <person name="Mondo S."/>
            <person name="Nolan M."/>
            <person name="Ohm R."/>
            <person name="Pangilinan J."/>
            <person name="Park H.-J."/>
            <person name="Ramirez L."/>
            <person name="Alfaro M."/>
            <person name="Sun H."/>
            <person name="Tritt A."/>
            <person name="Yoshinaga Y."/>
            <person name="Zwiers L.-H."/>
            <person name="Turgeon B."/>
            <person name="Goodwin S."/>
            <person name="Spatafora J."/>
            <person name="Crous P."/>
            <person name="Grigoriev I."/>
        </authorList>
    </citation>
    <scope>NUCLEOTIDE SEQUENCE</scope>
    <source>
        <strain evidence="2">CBS 207.26</strain>
    </source>
</reference>
<protein>
    <submittedName>
        <fullName evidence="2">Uncharacterized protein</fullName>
    </submittedName>
</protein>
<name>A0A6A6E0M7_9PEZI</name>
<proteinExistence type="predicted"/>
<keyword evidence="1" id="KW-0812">Transmembrane</keyword>